<name>A0A9X3N7E1_9ACTN</name>
<dbReference type="AlphaFoldDB" id="A0A9X3N7E1"/>
<accession>A0A9X3N7E1</accession>
<dbReference type="RefSeq" id="WP_270023993.1">
    <property type="nucleotide sequence ID" value="NZ_JAPDDP010000006.1"/>
</dbReference>
<dbReference type="EMBL" id="JAPDDP010000006">
    <property type="protein sequence ID" value="MDA0179694.1"/>
    <property type="molecule type" value="Genomic_DNA"/>
</dbReference>
<organism evidence="1 2">
    <name type="scientific">Solirubrobacter phytolaccae</name>
    <dbReference type="NCBI Taxonomy" id="1404360"/>
    <lineage>
        <taxon>Bacteria</taxon>
        <taxon>Bacillati</taxon>
        <taxon>Actinomycetota</taxon>
        <taxon>Thermoleophilia</taxon>
        <taxon>Solirubrobacterales</taxon>
        <taxon>Solirubrobacteraceae</taxon>
        <taxon>Solirubrobacter</taxon>
    </lineage>
</organism>
<comment type="caution">
    <text evidence="1">The sequence shown here is derived from an EMBL/GenBank/DDBJ whole genome shotgun (WGS) entry which is preliminary data.</text>
</comment>
<gene>
    <name evidence="1" type="ORF">OJ997_05270</name>
</gene>
<dbReference type="Proteomes" id="UP001147653">
    <property type="component" value="Unassembled WGS sequence"/>
</dbReference>
<evidence type="ECO:0000313" key="2">
    <source>
        <dbReference type="Proteomes" id="UP001147653"/>
    </source>
</evidence>
<keyword evidence="2" id="KW-1185">Reference proteome</keyword>
<protein>
    <submittedName>
        <fullName evidence="1">Uncharacterized protein</fullName>
    </submittedName>
</protein>
<sequence>MILRIVLIVLALAVVGTALWPGGGDVTAGEEALARAETLAQQGRSLTPAALTDASFDRFVVLSGHDTADEIRQTLGFDWKRAEQLGYHCCDPAPLWVFVEADEVVAFFRASPELSYGDGVRPGSYRPDAALSLDRTYVRVPVTPGSPAL</sequence>
<evidence type="ECO:0000313" key="1">
    <source>
        <dbReference type="EMBL" id="MDA0179694.1"/>
    </source>
</evidence>
<proteinExistence type="predicted"/>
<reference evidence="1" key="1">
    <citation type="submission" date="2022-10" db="EMBL/GenBank/DDBJ databases">
        <title>The WGS of Solirubrobacter phytolaccae KCTC 29190.</title>
        <authorList>
            <person name="Jiang Z."/>
        </authorList>
    </citation>
    <scope>NUCLEOTIDE SEQUENCE</scope>
    <source>
        <strain evidence="1">KCTC 29190</strain>
    </source>
</reference>